<dbReference type="GO" id="GO:0009060">
    <property type="term" value="P:aerobic respiration"/>
    <property type="evidence" value="ECO:0007669"/>
    <property type="project" value="InterPro"/>
</dbReference>
<evidence type="ECO:0000256" key="4">
    <source>
        <dbReference type="ARBA" id="ARBA00004651"/>
    </source>
</evidence>
<dbReference type="CDD" id="cd01662">
    <property type="entry name" value="Ubiquinol_Oxidase_I"/>
    <property type="match status" value="1"/>
</dbReference>
<feature type="transmembrane region" description="Helical" evidence="21">
    <location>
        <begin position="452"/>
        <end position="474"/>
    </location>
</feature>
<feature type="transmembrane region" description="Helical" evidence="21">
    <location>
        <begin position="494"/>
        <end position="518"/>
    </location>
</feature>
<feature type="transmembrane region" description="Helical" evidence="21">
    <location>
        <begin position="348"/>
        <end position="368"/>
    </location>
</feature>
<keyword evidence="19 21" id="KW-0472">Membrane</keyword>
<comment type="similarity">
    <text evidence="6">Belongs to the heme-copper respiratory oxidase family.</text>
</comment>
<dbReference type="InterPro" id="IPR023616">
    <property type="entry name" value="Cyt_c_oxase-like_su1_dom"/>
</dbReference>
<feature type="transmembrane region" description="Helical" evidence="21">
    <location>
        <begin position="102"/>
        <end position="127"/>
    </location>
</feature>
<feature type="domain" description="Cytochrome oxidase subunit I profile" evidence="22">
    <location>
        <begin position="40"/>
        <end position="558"/>
    </location>
</feature>
<evidence type="ECO:0000256" key="1">
    <source>
        <dbReference type="ARBA" id="ARBA00000725"/>
    </source>
</evidence>
<dbReference type="Gene3D" id="1.20.210.10">
    <property type="entry name" value="Cytochrome c oxidase-like, subunit I domain"/>
    <property type="match status" value="1"/>
</dbReference>
<evidence type="ECO:0000256" key="7">
    <source>
        <dbReference type="ARBA" id="ARBA00022448"/>
    </source>
</evidence>
<evidence type="ECO:0000256" key="5">
    <source>
        <dbReference type="ARBA" id="ARBA00004673"/>
    </source>
</evidence>
<dbReference type="FunFam" id="1.20.210.10:FF:000002">
    <property type="entry name" value="Cytochrome o ubiquinol oxidase, subunit I"/>
    <property type="match status" value="1"/>
</dbReference>
<keyword evidence="17" id="KW-0186">Copper</keyword>
<keyword evidence="13" id="KW-0375">Hydrogen ion transport</keyword>
<feature type="transmembrane region" description="Helical" evidence="21">
    <location>
        <begin position="416"/>
        <end position="440"/>
    </location>
</feature>
<evidence type="ECO:0000256" key="17">
    <source>
        <dbReference type="ARBA" id="ARBA00023008"/>
    </source>
</evidence>
<feature type="transmembrane region" description="Helical" evidence="21">
    <location>
        <begin position="189"/>
        <end position="210"/>
    </location>
</feature>
<dbReference type="PRINTS" id="PR01165">
    <property type="entry name" value="CYCOXIDASEI"/>
</dbReference>
<dbReference type="InterPro" id="IPR036927">
    <property type="entry name" value="Cyt_c_oxase-like_su1_sf"/>
</dbReference>
<evidence type="ECO:0000256" key="13">
    <source>
        <dbReference type="ARBA" id="ARBA00022781"/>
    </source>
</evidence>
<feature type="transmembrane region" description="Helical" evidence="21">
    <location>
        <begin position="139"/>
        <end position="162"/>
    </location>
</feature>
<keyword evidence="18" id="KW-0406">Ion transport</keyword>
<evidence type="ECO:0000256" key="3">
    <source>
        <dbReference type="ARBA" id="ARBA00001951"/>
    </source>
</evidence>
<gene>
    <name evidence="23" type="ORF">EJC50_17745</name>
</gene>
<dbReference type="Proteomes" id="UP000272528">
    <property type="component" value="Chromosome"/>
</dbReference>
<evidence type="ECO:0000313" key="24">
    <source>
        <dbReference type="Proteomes" id="UP000272528"/>
    </source>
</evidence>
<feature type="transmembrane region" description="Helical" evidence="21">
    <location>
        <begin position="317"/>
        <end position="336"/>
    </location>
</feature>
<name>A0A3Q8X6Q6_9BACL</name>
<evidence type="ECO:0000256" key="16">
    <source>
        <dbReference type="ARBA" id="ARBA00023004"/>
    </source>
</evidence>
<evidence type="ECO:0000256" key="15">
    <source>
        <dbReference type="ARBA" id="ARBA00022989"/>
    </source>
</evidence>
<evidence type="ECO:0000256" key="10">
    <source>
        <dbReference type="ARBA" id="ARBA00022660"/>
    </source>
</evidence>
<keyword evidence="15 21" id="KW-1133">Transmembrane helix</keyword>
<dbReference type="InterPro" id="IPR000883">
    <property type="entry name" value="Cyt_C_Oxase_1"/>
</dbReference>
<dbReference type="PANTHER" id="PTHR10422">
    <property type="entry name" value="CYTOCHROME C OXIDASE SUBUNIT 1"/>
    <property type="match status" value="1"/>
</dbReference>
<comment type="pathway">
    <text evidence="5">Energy metabolism; oxidative phosphorylation.</text>
</comment>
<comment type="catalytic activity">
    <reaction evidence="1">
        <text>2 a quinol + O2 = 2 a quinone + 2 H2O</text>
        <dbReference type="Rhea" id="RHEA:55376"/>
        <dbReference type="ChEBI" id="CHEBI:15377"/>
        <dbReference type="ChEBI" id="CHEBI:15379"/>
        <dbReference type="ChEBI" id="CHEBI:24646"/>
        <dbReference type="ChEBI" id="CHEBI:132124"/>
    </reaction>
</comment>
<keyword evidence="16" id="KW-0408">Iron</keyword>
<evidence type="ECO:0000256" key="21">
    <source>
        <dbReference type="SAM" id="Phobius"/>
    </source>
</evidence>
<evidence type="ECO:0000256" key="14">
    <source>
        <dbReference type="ARBA" id="ARBA00022982"/>
    </source>
</evidence>
<evidence type="ECO:0000256" key="19">
    <source>
        <dbReference type="ARBA" id="ARBA00023136"/>
    </source>
</evidence>
<organism evidence="23 24">
    <name type="scientific">Paenibacillus albus</name>
    <dbReference type="NCBI Taxonomy" id="2495582"/>
    <lineage>
        <taxon>Bacteria</taxon>
        <taxon>Bacillati</taxon>
        <taxon>Bacillota</taxon>
        <taxon>Bacilli</taxon>
        <taxon>Bacillales</taxon>
        <taxon>Paenibacillaceae</taxon>
        <taxon>Paenibacillus</taxon>
    </lineage>
</organism>
<dbReference type="KEGG" id="palb:EJC50_17745"/>
<evidence type="ECO:0000256" key="18">
    <source>
        <dbReference type="ARBA" id="ARBA00023065"/>
    </source>
</evidence>
<dbReference type="SUPFAM" id="SSF81442">
    <property type="entry name" value="Cytochrome c oxidase subunit I-like"/>
    <property type="match status" value="1"/>
</dbReference>
<keyword evidence="24" id="KW-1185">Reference proteome</keyword>
<dbReference type="Pfam" id="PF00115">
    <property type="entry name" value="COX1"/>
    <property type="match status" value="1"/>
</dbReference>
<comment type="cofactor">
    <cofactor evidence="2">
        <name>Cu cation</name>
        <dbReference type="ChEBI" id="CHEBI:23378"/>
    </cofactor>
</comment>
<dbReference type="GO" id="GO:0046872">
    <property type="term" value="F:metal ion binding"/>
    <property type="evidence" value="ECO:0007669"/>
    <property type="project" value="UniProtKB-KW"/>
</dbReference>
<accession>A0A3Q8X6Q6</accession>
<evidence type="ECO:0000256" key="11">
    <source>
        <dbReference type="ARBA" id="ARBA00022692"/>
    </source>
</evidence>
<sequence length="657" mass="74407">MYASIKSFASSFFVTGDPLIYGADVSIGLTTVAILFVLFYFKKWGWLWREWLTTVDHKKIGMMYLIASLLMLFRGGVDALLMRAQLAMPNVHFLQAEHYNEVFTTHGTIMILFMAMPMMFGLFNMVVPLQIGARDVAYPYLNAVSFWLFFFGAMLFNISFVIGGSPDAGWLSYPPLSEMSHSPGVGQNFYIWGIQISGIGSLATGINFIVTILKMRAPGMKLMKMPMFSWSVLSSSIIIIFAFPILTVTLALLFIDRFLGGHLFTMDGGGNPMMYVNLIWMWGHPEVYIVVLPAFGIFSEIVATFSRKRIFGYKSMVFALMSISILSFFTWVHHFFTMGAGADVNVFFAIATMAIGIPTGAKVFNWLFTMFRGRIRLEQPMLWTLAFIPCFVVGGATGVMLAVAPADYQYHNSYFLIAHFHQVLIGGVVFGYLAGIYYWWPKLFGFKLNERLGKWAFWLWNIGFYVCFMPQYALGFMGMTRRVYTYGWDLGWGPLNLVSTIGAFLMGIGFVFQVWQILYSVKYGERDTTGDPWNGRTLEWSIPSPPPMYNFAVVPYAGEQDSFWEEKERRDFAPAPPVPVAQLEAIHMPRNSGVPFIFSACWFVAGFGFVFDWLWMAILGMVGVGVTLLVRSFQYDTDYYVPVEEVIETEIAAGRAI</sequence>
<dbReference type="OrthoDB" id="9759913at2"/>
<dbReference type="GO" id="GO:0022904">
    <property type="term" value="P:respiratory electron transport chain"/>
    <property type="evidence" value="ECO:0007669"/>
    <property type="project" value="TreeGrafter"/>
</dbReference>
<dbReference type="GO" id="GO:0015990">
    <property type="term" value="P:electron transport coupled proton transport"/>
    <property type="evidence" value="ECO:0007669"/>
    <property type="project" value="TreeGrafter"/>
</dbReference>
<keyword evidence="8" id="KW-1003">Cell membrane</keyword>
<dbReference type="PANTHER" id="PTHR10422:SF35">
    <property type="entry name" value="CYTOCHROME BO(3) UBIQUINOL OXIDASE SUBUNIT 1"/>
    <property type="match status" value="1"/>
</dbReference>
<feature type="transmembrane region" description="Helical" evidence="21">
    <location>
        <begin position="380"/>
        <end position="404"/>
    </location>
</feature>
<feature type="transmembrane region" description="Helical" evidence="21">
    <location>
        <begin position="62"/>
        <end position="82"/>
    </location>
</feature>
<reference evidence="24" key="1">
    <citation type="submission" date="2018-12" db="EMBL/GenBank/DDBJ databases">
        <title>Genome sequence of Peanibacillus sp.</title>
        <authorList>
            <person name="Subramani G."/>
            <person name="Srinivasan S."/>
            <person name="Kim M.K."/>
        </authorList>
    </citation>
    <scope>NUCLEOTIDE SEQUENCE [LARGE SCALE GENOMIC DNA]</scope>
    <source>
        <strain evidence="24">18JY67-1</strain>
    </source>
</reference>
<evidence type="ECO:0000256" key="9">
    <source>
        <dbReference type="ARBA" id="ARBA00022617"/>
    </source>
</evidence>
<keyword evidence="11 21" id="KW-0812">Transmembrane</keyword>
<dbReference type="RefSeq" id="WP_126017014.1">
    <property type="nucleotide sequence ID" value="NZ_CP034437.1"/>
</dbReference>
<dbReference type="GO" id="GO:0004129">
    <property type="term" value="F:cytochrome-c oxidase activity"/>
    <property type="evidence" value="ECO:0007669"/>
    <property type="project" value="InterPro"/>
</dbReference>
<keyword evidence="9" id="KW-0349">Heme</keyword>
<protein>
    <recommendedName>
        <fullName evidence="20">Quinol oxidase polypeptide I</fullName>
    </recommendedName>
</protein>
<feature type="transmembrane region" description="Helical" evidence="21">
    <location>
        <begin position="230"/>
        <end position="255"/>
    </location>
</feature>
<evidence type="ECO:0000313" key="23">
    <source>
        <dbReference type="EMBL" id="AZN41307.1"/>
    </source>
</evidence>
<evidence type="ECO:0000259" key="22">
    <source>
        <dbReference type="PROSITE" id="PS50855"/>
    </source>
</evidence>
<evidence type="ECO:0000256" key="2">
    <source>
        <dbReference type="ARBA" id="ARBA00001935"/>
    </source>
</evidence>
<evidence type="ECO:0000256" key="12">
    <source>
        <dbReference type="ARBA" id="ARBA00022723"/>
    </source>
</evidence>
<dbReference type="PROSITE" id="PS50855">
    <property type="entry name" value="COX1"/>
    <property type="match status" value="1"/>
</dbReference>
<dbReference type="GO" id="GO:0020037">
    <property type="term" value="F:heme binding"/>
    <property type="evidence" value="ECO:0007669"/>
    <property type="project" value="InterPro"/>
</dbReference>
<keyword evidence="10" id="KW-0679">Respiratory chain</keyword>
<feature type="transmembrane region" description="Helical" evidence="21">
    <location>
        <begin position="20"/>
        <end position="41"/>
    </location>
</feature>
<keyword evidence="14" id="KW-0249">Electron transport</keyword>
<dbReference type="GO" id="GO:0005886">
    <property type="term" value="C:plasma membrane"/>
    <property type="evidence" value="ECO:0007669"/>
    <property type="project" value="UniProtKB-SubCell"/>
</dbReference>
<keyword evidence="12" id="KW-0479">Metal-binding</keyword>
<feature type="transmembrane region" description="Helical" evidence="21">
    <location>
        <begin position="596"/>
        <end position="629"/>
    </location>
</feature>
<proteinExistence type="inferred from homology"/>
<keyword evidence="7" id="KW-0813">Transport</keyword>
<evidence type="ECO:0000256" key="6">
    <source>
        <dbReference type="ARBA" id="ARBA00009578"/>
    </source>
</evidence>
<evidence type="ECO:0000256" key="8">
    <source>
        <dbReference type="ARBA" id="ARBA00022475"/>
    </source>
</evidence>
<evidence type="ECO:0000256" key="20">
    <source>
        <dbReference type="ARBA" id="ARBA00030879"/>
    </source>
</evidence>
<comment type="cofactor">
    <cofactor evidence="3">
        <name>ferriheme a</name>
        <dbReference type="ChEBI" id="CHEBI:60532"/>
    </cofactor>
</comment>
<dbReference type="AlphaFoldDB" id="A0A3Q8X6Q6"/>
<dbReference type="EMBL" id="CP034437">
    <property type="protein sequence ID" value="AZN41307.1"/>
    <property type="molecule type" value="Genomic_DNA"/>
</dbReference>
<comment type="subcellular location">
    <subcellularLocation>
        <location evidence="4">Cell membrane</location>
        <topology evidence="4">Multi-pass membrane protein</topology>
    </subcellularLocation>
</comment>